<evidence type="ECO:0000313" key="3">
    <source>
        <dbReference type="Proteomes" id="UP000585258"/>
    </source>
</evidence>
<gene>
    <name evidence="2" type="ORF">H7E68_16605</name>
</gene>
<keyword evidence="1" id="KW-0732">Signal</keyword>
<accession>A0A7X0VSC6</accession>
<feature type="chain" id="PRO_5039304206" description="Lipoprotein" evidence="1">
    <location>
        <begin position="22"/>
        <end position="326"/>
    </location>
</feature>
<comment type="caution">
    <text evidence="2">The sequence shown here is derived from an EMBL/GenBank/DDBJ whole genome shotgun (WGS) entry which is preliminary data.</text>
</comment>
<reference evidence="2 3" key="1">
    <citation type="submission" date="2020-08" db="EMBL/GenBank/DDBJ databases">
        <title>Clostridia isolated from Swiss meat.</title>
        <authorList>
            <person name="Wambui J."/>
            <person name="Stevens M.J.A."/>
            <person name="Stephan R."/>
        </authorList>
    </citation>
    <scope>NUCLEOTIDE SEQUENCE [LARGE SCALE GENOMIC DNA]</scope>
    <source>
        <strain evidence="2 3">CM001</strain>
    </source>
</reference>
<dbReference type="AlphaFoldDB" id="A0A7X0VSC6"/>
<evidence type="ECO:0000256" key="1">
    <source>
        <dbReference type="SAM" id="SignalP"/>
    </source>
</evidence>
<sequence length="326" mass="37154">MKINSKYVLLISSMLSSWLFINGCSNTLEAPSEKIILQKGAIAREENGNHTNYNLTEGKYNKLEIDKAVAAYDIISGNYIYEKEGSDFIHYKDEDMKILDKNIINPKLSSGGDYYSYFKKDKYMQLVVKSLKDNKEIEINTNVAISGNLMDWSNNIIYYGIDENKTNGIFSYNISNGKEELIYKLESGYLEFLKASKDGIVFLQGSLSGKKILKSIDKEKNIKIITDEIVELRDIEISEKGIFILGKMKNDNQSIYEVKDGKVNRLIYDFPNIINLKKGLSSDEVGNVLFIGSTDSGEKENIYICEDGYVKVLTNDNLKYYFVDIK</sequence>
<dbReference type="EMBL" id="JACKWY010000013">
    <property type="protein sequence ID" value="MBB6716327.1"/>
    <property type="molecule type" value="Genomic_DNA"/>
</dbReference>
<feature type="signal peptide" evidence="1">
    <location>
        <begin position="1"/>
        <end position="21"/>
    </location>
</feature>
<proteinExistence type="predicted"/>
<name>A0A7X0VSC6_9CLOT</name>
<evidence type="ECO:0008006" key="4">
    <source>
        <dbReference type="Google" id="ProtNLM"/>
    </source>
</evidence>
<protein>
    <recommendedName>
        <fullName evidence="4">Lipoprotein</fullName>
    </recommendedName>
</protein>
<organism evidence="2 3">
    <name type="scientific">Clostridium gasigenes</name>
    <dbReference type="NCBI Taxonomy" id="94869"/>
    <lineage>
        <taxon>Bacteria</taxon>
        <taxon>Bacillati</taxon>
        <taxon>Bacillota</taxon>
        <taxon>Clostridia</taxon>
        <taxon>Eubacteriales</taxon>
        <taxon>Clostridiaceae</taxon>
        <taxon>Clostridium</taxon>
    </lineage>
</organism>
<dbReference type="SUPFAM" id="SSF69322">
    <property type="entry name" value="Tricorn protease domain 2"/>
    <property type="match status" value="1"/>
</dbReference>
<dbReference type="RefSeq" id="WP_185165376.1">
    <property type="nucleotide sequence ID" value="NZ_JACKWY010000013.1"/>
</dbReference>
<dbReference type="Proteomes" id="UP000585258">
    <property type="component" value="Unassembled WGS sequence"/>
</dbReference>
<evidence type="ECO:0000313" key="2">
    <source>
        <dbReference type="EMBL" id="MBB6716327.1"/>
    </source>
</evidence>